<dbReference type="Proteomes" id="UP001417504">
    <property type="component" value="Unassembled WGS sequence"/>
</dbReference>
<dbReference type="EMBL" id="JBBNAE010000008">
    <property type="protein sequence ID" value="KAK9102699.1"/>
    <property type="molecule type" value="Genomic_DNA"/>
</dbReference>
<dbReference type="GO" id="GO:0016020">
    <property type="term" value="C:membrane"/>
    <property type="evidence" value="ECO:0007669"/>
    <property type="project" value="UniProtKB-SubCell"/>
</dbReference>
<dbReference type="AlphaFoldDB" id="A0AAP0F8Q0"/>
<name>A0AAP0F8Q0_9MAGN</name>
<keyword evidence="2 5" id="KW-0812">Transmembrane</keyword>
<evidence type="ECO:0008006" key="8">
    <source>
        <dbReference type="Google" id="ProtNLM"/>
    </source>
</evidence>
<evidence type="ECO:0000256" key="2">
    <source>
        <dbReference type="ARBA" id="ARBA00022692"/>
    </source>
</evidence>
<evidence type="ECO:0000256" key="4">
    <source>
        <dbReference type="ARBA" id="ARBA00023136"/>
    </source>
</evidence>
<accession>A0AAP0F8Q0</accession>
<protein>
    <recommendedName>
        <fullName evidence="8">Tetraspanin-19-like</fullName>
    </recommendedName>
</protein>
<proteinExistence type="predicted"/>
<feature type="transmembrane region" description="Helical" evidence="5">
    <location>
        <begin position="86"/>
        <end position="109"/>
    </location>
</feature>
<evidence type="ECO:0000313" key="7">
    <source>
        <dbReference type="Proteomes" id="UP001417504"/>
    </source>
</evidence>
<dbReference type="InterPro" id="IPR018499">
    <property type="entry name" value="Tetraspanin/Peripherin"/>
</dbReference>
<feature type="transmembrane region" description="Helical" evidence="5">
    <location>
        <begin position="141"/>
        <end position="161"/>
    </location>
</feature>
<evidence type="ECO:0000256" key="5">
    <source>
        <dbReference type="SAM" id="Phobius"/>
    </source>
</evidence>
<keyword evidence="3 5" id="KW-1133">Transmembrane helix</keyword>
<evidence type="ECO:0000256" key="3">
    <source>
        <dbReference type="ARBA" id="ARBA00022989"/>
    </source>
</evidence>
<comment type="caution">
    <text evidence="6">The sequence shown here is derived from an EMBL/GenBank/DDBJ whole genome shotgun (WGS) entry which is preliminary data.</text>
</comment>
<feature type="transmembrane region" description="Helical" evidence="5">
    <location>
        <begin position="55"/>
        <end position="74"/>
    </location>
</feature>
<reference evidence="6 7" key="1">
    <citation type="submission" date="2024-01" db="EMBL/GenBank/DDBJ databases">
        <title>Genome assemblies of Stephania.</title>
        <authorList>
            <person name="Yang L."/>
        </authorList>
    </citation>
    <scope>NUCLEOTIDE SEQUENCE [LARGE SCALE GENOMIC DNA]</scope>
    <source>
        <strain evidence="6">QJT</strain>
        <tissue evidence="6">Leaf</tissue>
    </source>
</reference>
<sequence>MVKCIKCFLRSLIRAINLAVILLGIAMIIYSLWLLKRWFTGFKDISSASTFPTPWFIYVCLGVGIVVCLSMLGGHVVANKISFRILFAYIVAVCFILLIQAGLIVWIFINMNWEAKIAEYVSMDDEDFKNFLDFQISLSRYFTFFVVFAEISALLPSIVLLKVGPEPRSHCSCSSSDNEPDDQRLKQSFLVRSNSTLLVVSNS</sequence>
<gene>
    <name evidence="6" type="ORF">Sjap_019953</name>
</gene>
<comment type="subcellular location">
    <subcellularLocation>
        <location evidence="1">Membrane</location>
        <topology evidence="1">Multi-pass membrane protein</topology>
    </subcellularLocation>
</comment>
<evidence type="ECO:0000256" key="1">
    <source>
        <dbReference type="ARBA" id="ARBA00004141"/>
    </source>
</evidence>
<feature type="transmembrane region" description="Helical" evidence="5">
    <location>
        <begin position="12"/>
        <end position="35"/>
    </location>
</feature>
<organism evidence="6 7">
    <name type="scientific">Stephania japonica</name>
    <dbReference type="NCBI Taxonomy" id="461633"/>
    <lineage>
        <taxon>Eukaryota</taxon>
        <taxon>Viridiplantae</taxon>
        <taxon>Streptophyta</taxon>
        <taxon>Embryophyta</taxon>
        <taxon>Tracheophyta</taxon>
        <taxon>Spermatophyta</taxon>
        <taxon>Magnoliopsida</taxon>
        <taxon>Ranunculales</taxon>
        <taxon>Menispermaceae</taxon>
        <taxon>Menispermoideae</taxon>
        <taxon>Cissampelideae</taxon>
        <taxon>Stephania</taxon>
    </lineage>
</organism>
<keyword evidence="4 5" id="KW-0472">Membrane</keyword>
<keyword evidence="7" id="KW-1185">Reference proteome</keyword>
<dbReference type="Pfam" id="PF00335">
    <property type="entry name" value="Tetraspanin"/>
    <property type="match status" value="1"/>
</dbReference>
<evidence type="ECO:0000313" key="6">
    <source>
        <dbReference type="EMBL" id="KAK9102699.1"/>
    </source>
</evidence>